<accession>A0A9W6HQJ3</accession>
<dbReference type="InterPro" id="IPR006311">
    <property type="entry name" value="TAT_signal"/>
</dbReference>
<dbReference type="PROSITE" id="PS51318">
    <property type="entry name" value="TAT"/>
    <property type="match status" value="1"/>
</dbReference>
<reference evidence="2" key="1">
    <citation type="journal article" date="2014" name="Int. J. Syst. Evol. Microbiol.">
        <title>Complete genome sequence of Corynebacterium casei LMG S-19264T (=DSM 44701T), isolated from a smear-ripened cheese.</title>
        <authorList>
            <consortium name="US DOE Joint Genome Institute (JGI-PGF)"/>
            <person name="Walter F."/>
            <person name="Albersmeier A."/>
            <person name="Kalinowski J."/>
            <person name="Ruckert C."/>
        </authorList>
    </citation>
    <scope>NUCLEOTIDE SEQUENCE</scope>
    <source>
        <strain evidence="2">VKM Ac-1958</strain>
    </source>
</reference>
<name>A0A9W6HQJ3_9MICO</name>
<evidence type="ECO:0000313" key="2">
    <source>
        <dbReference type="EMBL" id="GLK01018.1"/>
    </source>
</evidence>
<dbReference type="Proteomes" id="UP001142325">
    <property type="component" value="Unassembled WGS sequence"/>
</dbReference>
<dbReference type="EMBL" id="BSET01000001">
    <property type="protein sequence ID" value="GLK01018.1"/>
    <property type="molecule type" value="Genomic_DNA"/>
</dbReference>
<comment type="caution">
    <text evidence="2">The sequence shown here is derived from an EMBL/GenBank/DDBJ whole genome shotgun (WGS) entry which is preliminary data.</text>
</comment>
<feature type="signal peptide" evidence="1">
    <location>
        <begin position="1"/>
        <end position="23"/>
    </location>
</feature>
<gene>
    <name evidence="2" type="ORF">GCM10017596_07330</name>
</gene>
<keyword evidence="3" id="KW-1185">Reference proteome</keyword>
<keyword evidence="1" id="KW-0732">Signal</keyword>
<dbReference type="AlphaFoldDB" id="A0A9W6HQJ3"/>
<organism evidence="2 3">
    <name type="scientific">Microbacterium keratanolyticum</name>
    <dbReference type="NCBI Taxonomy" id="67574"/>
    <lineage>
        <taxon>Bacteria</taxon>
        <taxon>Bacillati</taxon>
        <taxon>Actinomycetota</taxon>
        <taxon>Actinomycetes</taxon>
        <taxon>Micrococcales</taxon>
        <taxon>Microbacteriaceae</taxon>
        <taxon>Microbacterium</taxon>
    </lineage>
</organism>
<proteinExistence type="predicted"/>
<evidence type="ECO:0000256" key="1">
    <source>
        <dbReference type="SAM" id="SignalP"/>
    </source>
</evidence>
<reference evidence="2" key="2">
    <citation type="submission" date="2023-01" db="EMBL/GenBank/DDBJ databases">
        <authorList>
            <person name="Sun Q."/>
            <person name="Evtushenko L."/>
        </authorList>
    </citation>
    <scope>NUCLEOTIDE SEQUENCE</scope>
    <source>
        <strain evidence="2">VKM Ac-1958</strain>
    </source>
</reference>
<dbReference type="RefSeq" id="WP_204938682.1">
    <property type="nucleotide sequence ID" value="NZ_BAAAUM010000001.1"/>
</dbReference>
<protein>
    <submittedName>
        <fullName evidence="2">Uncharacterized protein</fullName>
    </submittedName>
</protein>
<sequence length="146" mass="15550">MHDFSRRGALKAAAWSVPVVAVAATTPLAAASVPLPPFTATITGITYTGNFDRYRLSIAYTNVPADKQLTGRLSWSSAQGSTIGSSLFFVDAAGTSIILTGFPTGELITFTARINGADPDPMFVTYDYTFGSARSSTMERRQRALS</sequence>
<feature type="chain" id="PRO_5040804625" evidence="1">
    <location>
        <begin position="24"/>
        <end position="146"/>
    </location>
</feature>
<evidence type="ECO:0000313" key="3">
    <source>
        <dbReference type="Proteomes" id="UP001142325"/>
    </source>
</evidence>